<dbReference type="Proteomes" id="UP001153678">
    <property type="component" value="Unassembled WGS sequence"/>
</dbReference>
<feature type="compositionally biased region" description="Polar residues" evidence="1">
    <location>
        <begin position="113"/>
        <end position="130"/>
    </location>
</feature>
<name>A0A9W4WTF0_9GLOM</name>
<dbReference type="OrthoDB" id="6247875at2759"/>
<reference evidence="2" key="1">
    <citation type="submission" date="2022-08" db="EMBL/GenBank/DDBJ databases">
        <authorList>
            <person name="Kallberg Y."/>
            <person name="Tangrot J."/>
            <person name="Rosling A."/>
        </authorList>
    </citation>
    <scope>NUCLEOTIDE SEQUENCE</scope>
    <source>
        <strain evidence="2">Wild A</strain>
    </source>
</reference>
<keyword evidence="3" id="KW-1185">Reference proteome</keyword>
<comment type="caution">
    <text evidence="2">The sequence shown here is derived from an EMBL/GenBank/DDBJ whole genome shotgun (WGS) entry which is preliminary data.</text>
</comment>
<gene>
    <name evidence="2" type="ORF">FWILDA_LOCUS12168</name>
</gene>
<organism evidence="2 3">
    <name type="scientific">Funneliformis geosporum</name>
    <dbReference type="NCBI Taxonomy" id="1117311"/>
    <lineage>
        <taxon>Eukaryota</taxon>
        <taxon>Fungi</taxon>
        <taxon>Fungi incertae sedis</taxon>
        <taxon>Mucoromycota</taxon>
        <taxon>Glomeromycotina</taxon>
        <taxon>Glomeromycetes</taxon>
        <taxon>Glomerales</taxon>
        <taxon>Glomeraceae</taxon>
        <taxon>Funneliformis</taxon>
    </lineage>
</organism>
<accession>A0A9W4WTF0</accession>
<feature type="region of interest" description="Disordered" evidence="1">
    <location>
        <begin position="90"/>
        <end position="130"/>
    </location>
</feature>
<dbReference type="AlphaFoldDB" id="A0A9W4WTF0"/>
<feature type="compositionally biased region" description="Basic residues" evidence="1">
    <location>
        <begin position="14"/>
        <end position="25"/>
    </location>
</feature>
<evidence type="ECO:0000256" key="1">
    <source>
        <dbReference type="SAM" id="MobiDB-lite"/>
    </source>
</evidence>
<dbReference type="EMBL" id="CAMKVN010003793">
    <property type="protein sequence ID" value="CAI2185618.1"/>
    <property type="molecule type" value="Genomic_DNA"/>
</dbReference>
<evidence type="ECO:0000313" key="2">
    <source>
        <dbReference type="EMBL" id="CAI2185618.1"/>
    </source>
</evidence>
<feature type="compositionally biased region" description="Polar residues" evidence="1">
    <location>
        <begin position="90"/>
        <end position="105"/>
    </location>
</feature>
<protein>
    <submittedName>
        <fullName evidence="2">6672_t:CDS:1</fullName>
    </submittedName>
</protein>
<proteinExistence type="predicted"/>
<sequence length="130" mass="15142">MPKERKTSASKKSYQSKKRKNRRKIHFFDTPEFQAKLKTSHLRGQAEERERTVFPNRGSPMPQIFKNFPGILQKIPLSTIPSTEIKFYEDTSTSSHIKQIQQDNSAEPEYYESTDSTSTDHNSLNHPRIT</sequence>
<feature type="region of interest" description="Disordered" evidence="1">
    <location>
        <begin position="1"/>
        <end position="61"/>
    </location>
</feature>
<evidence type="ECO:0000313" key="3">
    <source>
        <dbReference type="Proteomes" id="UP001153678"/>
    </source>
</evidence>